<dbReference type="Pfam" id="PF13411">
    <property type="entry name" value="MerR_1"/>
    <property type="match status" value="1"/>
</dbReference>
<reference evidence="6 7" key="1">
    <citation type="submission" date="2014-12" db="EMBL/GenBank/DDBJ databases">
        <title>Draft genome sequences of 10 type strains of Lactococcus.</title>
        <authorList>
            <person name="Sun Z."/>
            <person name="Zhong Z."/>
            <person name="Liu W."/>
            <person name="Zhang W."/>
            <person name="Zhang H."/>
        </authorList>
    </citation>
    <scope>NUCLEOTIDE SEQUENCE [LARGE SCALE GENOMIC DNA]</scope>
    <source>
        <strain evidence="6 7">JCM 16395</strain>
    </source>
</reference>
<evidence type="ECO:0000256" key="2">
    <source>
        <dbReference type="ARBA" id="ARBA00023015"/>
    </source>
</evidence>
<dbReference type="GO" id="GO:0003677">
    <property type="term" value="F:DNA binding"/>
    <property type="evidence" value="ECO:0007669"/>
    <property type="project" value="UniProtKB-KW"/>
</dbReference>
<dbReference type="SMART" id="SM00422">
    <property type="entry name" value="HTH_MERR"/>
    <property type="match status" value="1"/>
</dbReference>
<accession>A0A2A5RN33</accession>
<keyword evidence="3" id="KW-0238">DNA-binding</keyword>
<keyword evidence="2" id="KW-0805">Transcription regulation</keyword>
<dbReference type="PROSITE" id="PS50937">
    <property type="entry name" value="HTH_MERR_2"/>
    <property type="match status" value="1"/>
</dbReference>
<dbReference type="OrthoDB" id="9811174at2"/>
<keyword evidence="1" id="KW-0678">Repressor</keyword>
<keyword evidence="7" id="KW-1185">Reference proteome</keyword>
<dbReference type="Proteomes" id="UP000218181">
    <property type="component" value="Unassembled WGS sequence"/>
</dbReference>
<keyword evidence="4" id="KW-0804">Transcription</keyword>
<dbReference type="SUPFAM" id="SSF46955">
    <property type="entry name" value="Putative DNA-binding domain"/>
    <property type="match status" value="1"/>
</dbReference>
<evidence type="ECO:0000259" key="5">
    <source>
        <dbReference type="PROSITE" id="PS50937"/>
    </source>
</evidence>
<comment type="caution">
    <text evidence="6">The sequence shown here is derived from an EMBL/GenBank/DDBJ whole genome shotgun (WGS) entry which is preliminary data.</text>
</comment>
<dbReference type="CDD" id="cd01109">
    <property type="entry name" value="HTH_YyaN"/>
    <property type="match status" value="1"/>
</dbReference>
<feature type="domain" description="HTH merR-type" evidence="5">
    <location>
        <begin position="1"/>
        <end position="69"/>
    </location>
</feature>
<organism evidence="6 7">
    <name type="scientific">Lactococcus fujiensis JCM 16395</name>
    <dbReference type="NCBI Taxonomy" id="1291764"/>
    <lineage>
        <taxon>Bacteria</taxon>
        <taxon>Bacillati</taxon>
        <taxon>Bacillota</taxon>
        <taxon>Bacilli</taxon>
        <taxon>Lactobacillales</taxon>
        <taxon>Streptococcaceae</taxon>
        <taxon>Lactococcus</taxon>
    </lineage>
</organism>
<dbReference type="PANTHER" id="PTHR30204:SF69">
    <property type="entry name" value="MERR-FAMILY TRANSCRIPTIONAL REGULATOR"/>
    <property type="match status" value="1"/>
</dbReference>
<dbReference type="STRING" id="1291764.GCA_001311235_00718"/>
<protein>
    <submittedName>
        <fullName evidence="6">MerR family transcriptional regulator</fullName>
    </submittedName>
</protein>
<proteinExistence type="predicted"/>
<dbReference type="Gene3D" id="1.10.1660.10">
    <property type="match status" value="1"/>
</dbReference>
<dbReference type="EMBL" id="JXJU01000003">
    <property type="protein sequence ID" value="PCS00734.1"/>
    <property type="molecule type" value="Genomic_DNA"/>
</dbReference>
<dbReference type="InterPro" id="IPR047057">
    <property type="entry name" value="MerR_fam"/>
</dbReference>
<evidence type="ECO:0000313" key="6">
    <source>
        <dbReference type="EMBL" id="PCS00734.1"/>
    </source>
</evidence>
<evidence type="ECO:0000256" key="1">
    <source>
        <dbReference type="ARBA" id="ARBA00022491"/>
    </source>
</evidence>
<evidence type="ECO:0000313" key="7">
    <source>
        <dbReference type="Proteomes" id="UP000218181"/>
    </source>
</evidence>
<dbReference type="PRINTS" id="PR00040">
    <property type="entry name" value="HTHMERR"/>
</dbReference>
<dbReference type="InterPro" id="IPR009061">
    <property type="entry name" value="DNA-bd_dom_put_sf"/>
</dbReference>
<evidence type="ECO:0000256" key="4">
    <source>
        <dbReference type="ARBA" id="ARBA00023163"/>
    </source>
</evidence>
<name>A0A2A5RN33_9LACT</name>
<dbReference type="PANTHER" id="PTHR30204">
    <property type="entry name" value="REDOX-CYCLING DRUG-SENSING TRANSCRIPTIONAL ACTIVATOR SOXR"/>
    <property type="match status" value="1"/>
</dbReference>
<dbReference type="GO" id="GO:0003700">
    <property type="term" value="F:DNA-binding transcription factor activity"/>
    <property type="evidence" value="ECO:0007669"/>
    <property type="project" value="InterPro"/>
</dbReference>
<evidence type="ECO:0000256" key="3">
    <source>
        <dbReference type="ARBA" id="ARBA00023125"/>
    </source>
</evidence>
<gene>
    <name evidence="6" type="ORF">RT41_GL001116</name>
</gene>
<sequence length="122" mass="14776">MYKISEISQLTGLPISTLRYYETIRILEPKRLENGYRTFSEDDLEWIRFIKQAKQIGMNLETMLNYAELRKKGDQTIIQRISILVDQERILRHQISELENHLDFILLKKHHFYEKLQNKSEH</sequence>
<dbReference type="AlphaFoldDB" id="A0A2A5RN33"/>
<dbReference type="RefSeq" id="WP_054639110.1">
    <property type="nucleotide sequence ID" value="NZ_BBAL01000002.1"/>
</dbReference>
<dbReference type="InterPro" id="IPR000551">
    <property type="entry name" value="MerR-type_HTH_dom"/>
</dbReference>